<dbReference type="InterPro" id="IPR013024">
    <property type="entry name" value="GGCT-like"/>
</dbReference>
<dbReference type="SUPFAM" id="SSF110857">
    <property type="entry name" value="Gamma-glutamyl cyclotransferase-like"/>
    <property type="match status" value="1"/>
</dbReference>
<comment type="similarity">
    <text evidence="2">Belongs to the gamma-glutamylcyclotransferase family.</text>
</comment>
<dbReference type="EMBL" id="KZ503459">
    <property type="protein sequence ID" value="PKU63935.1"/>
    <property type="molecule type" value="Genomic_DNA"/>
</dbReference>
<comment type="function">
    <text evidence="1">Putative gamma-glutamylcyclotransferase.</text>
</comment>
<dbReference type="InterPro" id="IPR045038">
    <property type="entry name" value="AIG2-like"/>
</dbReference>
<evidence type="ECO:0000313" key="6">
    <source>
        <dbReference type="EMBL" id="PKU63935.1"/>
    </source>
</evidence>
<sequence length="176" mass="20021">MTTASMTATVAESAAASLPLHNVFVYGSLLADEVVNALLKRMPPCSPAILNGYHRYSIKGRVYPAILPVESKKVIGRVIKGVTDAELHVLDAFEDEEYKRSTVEVFLNDDSGELFAETYVWADKDDPKLYGEWDFEEWKELHLKDFLSMTEGFVKELEQLELKTRVATYEAYYKKL</sequence>
<accession>A0A2I0VKK8</accession>
<keyword evidence="3" id="KW-0808">Transferase</keyword>
<protein>
    <recommendedName>
        <fullName evidence="4">Putative gamma-glutamylcyclotransferase</fullName>
    </recommendedName>
</protein>
<dbReference type="InterPro" id="IPR036568">
    <property type="entry name" value="GGCT-like_sf"/>
</dbReference>
<dbReference type="InterPro" id="IPR009288">
    <property type="entry name" value="AIG2-like_dom"/>
</dbReference>
<gene>
    <name evidence="6" type="ORF">MA16_Dca009919</name>
</gene>
<dbReference type="AlphaFoldDB" id="A0A2I0VKK8"/>
<feature type="domain" description="Gamma-glutamylcyclotransferase AIG2-like" evidence="5">
    <location>
        <begin position="23"/>
        <end position="134"/>
    </location>
</feature>
<evidence type="ECO:0000259" key="5">
    <source>
        <dbReference type="Pfam" id="PF06094"/>
    </source>
</evidence>
<dbReference type="Pfam" id="PF06094">
    <property type="entry name" value="GGACT"/>
    <property type="match status" value="1"/>
</dbReference>
<evidence type="ECO:0000313" key="7">
    <source>
        <dbReference type="Proteomes" id="UP000233837"/>
    </source>
</evidence>
<dbReference type="Gene3D" id="3.10.490.10">
    <property type="entry name" value="Gamma-glutamyl cyclotransferase-like"/>
    <property type="match status" value="1"/>
</dbReference>
<organism evidence="6 7">
    <name type="scientific">Dendrobium catenatum</name>
    <dbReference type="NCBI Taxonomy" id="906689"/>
    <lineage>
        <taxon>Eukaryota</taxon>
        <taxon>Viridiplantae</taxon>
        <taxon>Streptophyta</taxon>
        <taxon>Embryophyta</taxon>
        <taxon>Tracheophyta</taxon>
        <taxon>Spermatophyta</taxon>
        <taxon>Magnoliopsida</taxon>
        <taxon>Liliopsida</taxon>
        <taxon>Asparagales</taxon>
        <taxon>Orchidaceae</taxon>
        <taxon>Epidendroideae</taxon>
        <taxon>Malaxideae</taxon>
        <taxon>Dendrobiinae</taxon>
        <taxon>Dendrobium</taxon>
    </lineage>
</organism>
<dbReference type="PANTHER" id="PTHR31544">
    <property type="entry name" value="AIG2-LIKE PROTEIN D"/>
    <property type="match status" value="1"/>
</dbReference>
<name>A0A2I0VKK8_9ASPA</name>
<dbReference type="CDD" id="cd06661">
    <property type="entry name" value="GGCT_like"/>
    <property type="match status" value="1"/>
</dbReference>
<dbReference type="Gene3D" id="6.10.250.210">
    <property type="match status" value="1"/>
</dbReference>
<keyword evidence="7" id="KW-1185">Reference proteome</keyword>
<reference evidence="6 7" key="2">
    <citation type="journal article" date="2017" name="Nature">
        <title>The Apostasia genome and the evolution of orchids.</title>
        <authorList>
            <person name="Zhang G.Q."/>
            <person name="Liu K.W."/>
            <person name="Li Z."/>
            <person name="Lohaus R."/>
            <person name="Hsiao Y.Y."/>
            <person name="Niu S.C."/>
            <person name="Wang J.Y."/>
            <person name="Lin Y.C."/>
            <person name="Xu Q."/>
            <person name="Chen L.J."/>
            <person name="Yoshida K."/>
            <person name="Fujiwara S."/>
            <person name="Wang Z.W."/>
            <person name="Zhang Y.Q."/>
            <person name="Mitsuda N."/>
            <person name="Wang M."/>
            <person name="Liu G.H."/>
            <person name="Pecoraro L."/>
            <person name="Huang H.X."/>
            <person name="Xiao X.J."/>
            <person name="Lin M."/>
            <person name="Wu X.Y."/>
            <person name="Wu W.L."/>
            <person name="Chen Y.Y."/>
            <person name="Chang S.B."/>
            <person name="Sakamoto S."/>
            <person name="Ohme-Takagi M."/>
            <person name="Yagi M."/>
            <person name="Zeng S.J."/>
            <person name="Shen C.Y."/>
            <person name="Yeh C.M."/>
            <person name="Luo Y.B."/>
            <person name="Tsai W.C."/>
            <person name="Van de Peer Y."/>
            <person name="Liu Z.J."/>
        </authorList>
    </citation>
    <scope>NUCLEOTIDE SEQUENCE [LARGE SCALE GENOMIC DNA]</scope>
    <source>
        <tissue evidence="6">The whole plant</tissue>
    </source>
</reference>
<dbReference type="GO" id="GO:0016740">
    <property type="term" value="F:transferase activity"/>
    <property type="evidence" value="ECO:0007669"/>
    <property type="project" value="UniProtKB-KW"/>
</dbReference>
<reference evidence="6 7" key="1">
    <citation type="journal article" date="2016" name="Sci. Rep.">
        <title>The Dendrobium catenatum Lindl. genome sequence provides insights into polysaccharide synthase, floral development and adaptive evolution.</title>
        <authorList>
            <person name="Zhang G.Q."/>
            <person name="Xu Q."/>
            <person name="Bian C."/>
            <person name="Tsai W.C."/>
            <person name="Yeh C.M."/>
            <person name="Liu K.W."/>
            <person name="Yoshida K."/>
            <person name="Zhang L.S."/>
            <person name="Chang S.B."/>
            <person name="Chen F."/>
            <person name="Shi Y."/>
            <person name="Su Y.Y."/>
            <person name="Zhang Y.Q."/>
            <person name="Chen L.J."/>
            <person name="Yin Y."/>
            <person name="Lin M."/>
            <person name="Huang H."/>
            <person name="Deng H."/>
            <person name="Wang Z.W."/>
            <person name="Zhu S.L."/>
            <person name="Zhao X."/>
            <person name="Deng C."/>
            <person name="Niu S.C."/>
            <person name="Huang J."/>
            <person name="Wang M."/>
            <person name="Liu G.H."/>
            <person name="Yang H.J."/>
            <person name="Xiao X.J."/>
            <person name="Hsiao Y.Y."/>
            <person name="Wu W.L."/>
            <person name="Chen Y.Y."/>
            <person name="Mitsuda N."/>
            <person name="Ohme-Takagi M."/>
            <person name="Luo Y.B."/>
            <person name="Van de Peer Y."/>
            <person name="Liu Z.J."/>
        </authorList>
    </citation>
    <scope>NUCLEOTIDE SEQUENCE [LARGE SCALE GENOMIC DNA]</scope>
    <source>
        <tissue evidence="6">The whole plant</tissue>
    </source>
</reference>
<evidence type="ECO:0000256" key="3">
    <source>
        <dbReference type="ARBA" id="ARBA00022679"/>
    </source>
</evidence>
<dbReference type="Proteomes" id="UP000233837">
    <property type="component" value="Unassembled WGS sequence"/>
</dbReference>
<evidence type="ECO:0000256" key="2">
    <source>
        <dbReference type="ARBA" id="ARBA00008861"/>
    </source>
</evidence>
<proteinExistence type="inferred from homology"/>
<evidence type="ECO:0000256" key="4">
    <source>
        <dbReference type="ARBA" id="ARBA00030602"/>
    </source>
</evidence>
<evidence type="ECO:0000256" key="1">
    <source>
        <dbReference type="ARBA" id="ARBA00002782"/>
    </source>
</evidence>
<dbReference type="PANTHER" id="PTHR31544:SF2">
    <property type="entry name" value="AIG2-LIKE PROTEIN D"/>
    <property type="match status" value="1"/>
</dbReference>